<reference evidence="1" key="1">
    <citation type="submission" date="2021-03" db="EMBL/GenBank/DDBJ databases">
        <title>Draft genome sequence of rust myrtle Austropuccinia psidii MF-1, a brazilian biotype.</title>
        <authorList>
            <person name="Quecine M.C."/>
            <person name="Pachon D.M.R."/>
            <person name="Bonatelli M.L."/>
            <person name="Correr F.H."/>
            <person name="Franceschini L.M."/>
            <person name="Leite T.F."/>
            <person name="Margarido G.R.A."/>
            <person name="Almeida C.A."/>
            <person name="Ferrarezi J.A."/>
            <person name="Labate C.A."/>
        </authorList>
    </citation>
    <scope>NUCLEOTIDE SEQUENCE</scope>
    <source>
        <strain evidence="1">MF-1</strain>
    </source>
</reference>
<keyword evidence="2" id="KW-1185">Reference proteome</keyword>
<dbReference type="Proteomes" id="UP000765509">
    <property type="component" value="Unassembled WGS sequence"/>
</dbReference>
<comment type="caution">
    <text evidence="1">The sequence shown here is derived from an EMBL/GenBank/DDBJ whole genome shotgun (WGS) entry which is preliminary data.</text>
</comment>
<sequence>MWKKSSIKKASFHNCGSTYHYSKNCSKAKNKIYALVPVPGEEIQEEESDSDFLDDYIRETSDDNQAPIEEFLVKQQEETQLEIHKIELESGFPKDTPKNNLCKHTQDKKTFLDTTTEGMGYIYGTATNITLGLENSQHQFIIESGANFSIVAKEYL</sequence>
<evidence type="ECO:0000313" key="1">
    <source>
        <dbReference type="EMBL" id="MBW0544938.1"/>
    </source>
</evidence>
<organism evidence="1 2">
    <name type="scientific">Austropuccinia psidii MF-1</name>
    <dbReference type="NCBI Taxonomy" id="1389203"/>
    <lineage>
        <taxon>Eukaryota</taxon>
        <taxon>Fungi</taxon>
        <taxon>Dikarya</taxon>
        <taxon>Basidiomycota</taxon>
        <taxon>Pucciniomycotina</taxon>
        <taxon>Pucciniomycetes</taxon>
        <taxon>Pucciniales</taxon>
        <taxon>Sphaerophragmiaceae</taxon>
        <taxon>Austropuccinia</taxon>
    </lineage>
</organism>
<accession>A0A9Q3FRQ6</accession>
<protein>
    <submittedName>
        <fullName evidence="1">Uncharacterized protein</fullName>
    </submittedName>
</protein>
<dbReference type="EMBL" id="AVOT02049809">
    <property type="protein sequence ID" value="MBW0544938.1"/>
    <property type="molecule type" value="Genomic_DNA"/>
</dbReference>
<proteinExistence type="predicted"/>
<name>A0A9Q3FRQ6_9BASI</name>
<gene>
    <name evidence="1" type="ORF">O181_084653</name>
</gene>
<evidence type="ECO:0000313" key="2">
    <source>
        <dbReference type="Proteomes" id="UP000765509"/>
    </source>
</evidence>
<dbReference type="AlphaFoldDB" id="A0A9Q3FRQ6"/>